<dbReference type="InterPro" id="IPR009042">
    <property type="entry name" value="RNA_pol_sigma70_r1_2"/>
</dbReference>
<dbReference type="InterPro" id="IPR050813">
    <property type="entry name" value="Sigma-70_Factor"/>
</dbReference>
<dbReference type="InterPro" id="IPR007627">
    <property type="entry name" value="RNA_pol_sigma70_r2"/>
</dbReference>
<evidence type="ECO:0000256" key="7">
    <source>
        <dbReference type="HAMAP-Rule" id="MF_00961"/>
    </source>
</evidence>
<dbReference type="GO" id="GO:0003677">
    <property type="term" value="F:DNA binding"/>
    <property type="evidence" value="ECO:0007669"/>
    <property type="project" value="UniProtKB-UniRule"/>
</dbReference>
<dbReference type="Proteomes" id="UP000054859">
    <property type="component" value="Unassembled WGS sequence"/>
</dbReference>
<keyword evidence="3 7" id="KW-0346">Stress response</keyword>
<evidence type="ECO:0000313" key="11">
    <source>
        <dbReference type="EMBL" id="VEH85869.1"/>
    </source>
</evidence>
<proteinExistence type="inferred from homology"/>
<evidence type="ECO:0000256" key="6">
    <source>
        <dbReference type="ARBA" id="ARBA00023163"/>
    </source>
</evidence>
<keyword evidence="12" id="KW-1185">Reference proteome</keyword>
<keyword evidence="2 7" id="KW-0805">Transcription regulation</keyword>
<dbReference type="Gene3D" id="1.20.120.1810">
    <property type="match status" value="1"/>
</dbReference>
<dbReference type="NCBIfam" id="TIGR02392">
    <property type="entry name" value="rpoH_proteo"/>
    <property type="match status" value="1"/>
</dbReference>
<comment type="similarity">
    <text evidence="7">Belongs to the sigma-70 factor family. RpoH subfamily.</text>
</comment>
<comment type="subcellular location">
    <subcellularLocation>
        <location evidence="7">Cytoplasm</location>
    </subcellularLocation>
</comment>
<evidence type="ECO:0000256" key="1">
    <source>
        <dbReference type="ARBA" id="ARBA00022490"/>
    </source>
</evidence>
<dbReference type="PRINTS" id="PR00046">
    <property type="entry name" value="SIGMA70FCT"/>
</dbReference>
<evidence type="ECO:0000313" key="12">
    <source>
        <dbReference type="Proteomes" id="UP000054859"/>
    </source>
</evidence>
<keyword evidence="11" id="KW-0614">Plasmid</keyword>
<dbReference type="HAMAP" id="MF_00961">
    <property type="entry name" value="Sigma70_RpoH"/>
    <property type="match status" value="1"/>
</dbReference>
<dbReference type="Gene3D" id="1.20.140.160">
    <property type="match status" value="1"/>
</dbReference>
<evidence type="ECO:0000256" key="5">
    <source>
        <dbReference type="ARBA" id="ARBA00023125"/>
    </source>
</evidence>
<organism evidence="10 12">
    <name type="scientific">Legionella adelaidensis</name>
    <dbReference type="NCBI Taxonomy" id="45056"/>
    <lineage>
        <taxon>Bacteria</taxon>
        <taxon>Pseudomonadati</taxon>
        <taxon>Pseudomonadota</taxon>
        <taxon>Gammaproteobacteria</taxon>
        <taxon>Legionellales</taxon>
        <taxon>Legionellaceae</taxon>
        <taxon>Legionella</taxon>
    </lineage>
</organism>
<dbReference type="PANTHER" id="PTHR30376:SF3">
    <property type="entry name" value="RNA POLYMERASE SIGMA FACTOR RPOH"/>
    <property type="match status" value="1"/>
</dbReference>
<feature type="region of interest" description="Sigma-70 factor domain-4" evidence="7">
    <location>
        <begin position="230"/>
        <end position="282"/>
    </location>
</feature>
<name>A0A0W0R0C9_9GAMM</name>
<dbReference type="FunFam" id="1.20.120.1810:FF:000001">
    <property type="entry name" value="RNA polymerase sigma factor RpoH"/>
    <property type="match status" value="1"/>
</dbReference>
<keyword evidence="4 7" id="KW-0731">Sigma factor</keyword>
<comment type="subunit">
    <text evidence="7">Interacts with the RNA polymerase core enzyme.</text>
</comment>
<dbReference type="InterPro" id="IPR013325">
    <property type="entry name" value="RNA_pol_sigma_r2"/>
</dbReference>
<sequence>MSLQLQLSTMNLPVGSIDAYIYRVNQIPMLTAEEEVECARRFREEGDIEGARRLVLAHLRYVVRVARGYLGYGLPLNDLIQEGNIGLMKAVKRFDPAMGVRLVSFAVHWIKAEIHEFVLQNWRIVKIATTKAQRKLFFNMRQMKKRLGWMNNEEVDAVAQDLGVSREDVLLMEQRLNAMDTSFDASGTEDEEQSQQLVPARYLYDENSDPAHLFEQEDSTTQNHEKLHIALDQLDERSQDILQQRWLSNEKALTLHALAEKYGVSAERIRQLEKNAMKKLRQYMEASAS</sequence>
<dbReference type="SUPFAM" id="SSF88946">
    <property type="entry name" value="Sigma2 domain of RNA polymerase sigma factors"/>
    <property type="match status" value="1"/>
</dbReference>
<dbReference type="Pfam" id="PF04545">
    <property type="entry name" value="Sigma70_r4"/>
    <property type="match status" value="1"/>
</dbReference>
<evidence type="ECO:0000256" key="2">
    <source>
        <dbReference type="ARBA" id="ARBA00023015"/>
    </source>
</evidence>
<evidence type="ECO:0000313" key="13">
    <source>
        <dbReference type="Proteomes" id="UP000281170"/>
    </source>
</evidence>
<dbReference type="NCBIfam" id="NF005143">
    <property type="entry name" value="PRK06596.1"/>
    <property type="match status" value="1"/>
</dbReference>
<keyword evidence="6 7" id="KW-0804">Transcription</keyword>
<dbReference type="AlphaFoldDB" id="A0A0W0R0C9"/>
<geneLocation type="plasmid" evidence="11 13">
    <name>24</name>
</geneLocation>
<dbReference type="FunFam" id="1.10.10.10:FF:000285">
    <property type="entry name" value="RNA polymerase sigma factor RpoH"/>
    <property type="match status" value="1"/>
</dbReference>
<gene>
    <name evidence="7 10" type="primary">rpoH</name>
    <name evidence="10" type="ORF">Lade_1795</name>
    <name evidence="11" type="ORF">NCTC12735_01511</name>
</gene>
<dbReference type="Pfam" id="PF04542">
    <property type="entry name" value="Sigma70_r2"/>
    <property type="match status" value="1"/>
</dbReference>
<dbReference type="InterPro" id="IPR012759">
    <property type="entry name" value="RNA_pol_sigma_RpoH_proteobac"/>
</dbReference>
<dbReference type="GO" id="GO:0009408">
    <property type="term" value="P:response to heat"/>
    <property type="evidence" value="ECO:0007669"/>
    <property type="project" value="UniProtKB-UniRule"/>
</dbReference>
<dbReference type="NCBIfam" id="TIGR02937">
    <property type="entry name" value="sigma70-ECF"/>
    <property type="match status" value="1"/>
</dbReference>
<dbReference type="Pfam" id="PF00140">
    <property type="entry name" value="Sigma70_r1_2"/>
    <property type="match status" value="1"/>
</dbReference>
<dbReference type="RefSeq" id="WP_058462866.1">
    <property type="nucleotide sequence ID" value="NZ_CAAAHS010000006.1"/>
</dbReference>
<feature type="region of interest" description="Sigma-70 factor domain-2" evidence="7">
    <location>
        <begin position="54"/>
        <end position="123"/>
    </location>
</feature>
<evidence type="ECO:0000313" key="10">
    <source>
        <dbReference type="EMBL" id="KTC64501.1"/>
    </source>
</evidence>
<protein>
    <recommendedName>
        <fullName evidence="7 8">RNA polymerase sigma factor RpoH</fullName>
    </recommendedName>
    <alternativeName>
        <fullName evidence="7">RNA polymerase sigma-32 factor</fullName>
    </alternativeName>
</protein>
<dbReference type="InterPro" id="IPR014284">
    <property type="entry name" value="RNA_pol_sigma-70_dom"/>
</dbReference>
<evidence type="ECO:0000256" key="4">
    <source>
        <dbReference type="ARBA" id="ARBA00023082"/>
    </source>
</evidence>
<evidence type="ECO:0000256" key="3">
    <source>
        <dbReference type="ARBA" id="ARBA00023016"/>
    </source>
</evidence>
<dbReference type="OrthoDB" id="9809557at2"/>
<evidence type="ECO:0000256" key="8">
    <source>
        <dbReference type="NCBIfam" id="TIGR02392"/>
    </source>
</evidence>
<dbReference type="InterPro" id="IPR013324">
    <property type="entry name" value="RNA_pol_sigma_r3/r4-like"/>
</dbReference>
<dbReference type="STRING" id="45056.Lade_1795"/>
<feature type="short sequence motif" description="Interaction with polymerase core subunit RpoC" evidence="7">
    <location>
        <begin position="78"/>
        <end position="81"/>
    </location>
</feature>
<keyword evidence="5 7" id="KW-0238">DNA-binding</keyword>
<evidence type="ECO:0000259" key="9">
    <source>
        <dbReference type="PROSITE" id="PS00715"/>
    </source>
</evidence>
<dbReference type="KEGG" id="ladl:NCTC12735_01511"/>
<dbReference type="PROSITE" id="PS00715">
    <property type="entry name" value="SIGMA70_1"/>
    <property type="match status" value="1"/>
</dbReference>
<reference evidence="11 13" key="2">
    <citation type="submission" date="2018-12" db="EMBL/GenBank/DDBJ databases">
        <authorList>
            <consortium name="Pathogen Informatics"/>
        </authorList>
    </citation>
    <scope>NUCLEOTIDE SEQUENCE [LARGE SCALE GENOMIC DNA]</scope>
    <source>
        <strain evidence="11 13">NCTC12735</strain>
        <plasmid evidence="13">24</plasmid>
    </source>
</reference>
<feature type="domain" description="RNA polymerase sigma-70" evidence="9">
    <location>
        <begin position="78"/>
        <end position="91"/>
    </location>
</feature>
<dbReference type="InterPro" id="IPR007630">
    <property type="entry name" value="RNA_pol_sigma70_r4"/>
</dbReference>
<dbReference type="EMBL" id="LR134433">
    <property type="protein sequence ID" value="VEH85869.1"/>
    <property type="molecule type" value="Genomic_DNA"/>
</dbReference>
<dbReference type="EMBL" id="LNKA01000019">
    <property type="protein sequence ID" value="KTC64501.1"/>
    <property type="molecule type" value="Genomic_DNA"/>
</dbReference>
<accession>A0A0W0R0C9</accession>
<reference evidence="10 12" key="1">
    <citation type="submission" date="2015-11" db="EMBL/GenBank/DDBJ databases">
        <title>Identification of large and diverse effector repertoires of 38 Legionella species.</title>
        <authorList>
            <person name="Burstein D."/>
            <person name="Amaro F."/>
            <person name="Zusman T."/>
            <person name="Lifshitz Z."/>
            <person name="Cohen O."/>
            <person name="Gilbert J.A."/>
            <person name="Pupko T."/>
            <person name="Shuman H.A."/>
            <person name="Segal G."/>
        </authorList>
    </citation>
    <scope>NUCLEOTIDE SEQUENCE [LARGE SCALE GENOMIC DNA]</scope>
    <source>
        <strain evidence="10 12">1762-AUS-E</strain>
    </source>
</reference>
<comment type="function">
    <text evidence="7">Sigma factors are initiation factors that promote the attachment of RNA polymerase to specific initiation sites and are then released. This sigma factor is involved in regulation of expression of heat shock genes.</text>
</comment>
<dbReference type="Proteomes" id="UP000281170">
    <property type="component" value="Plasmid 24"/>
</dbReference>
<dbReference type="InterPro" id="IPR000943">
    <property type="entry name" value="RNA_pol_sigma70"/>
</dbReference>
<dbReference type="PANTHER" id="PTHR30376">
    <property type="entry name" value="SIGMA FACTOR RPOH HEAT SHOCK RELATED"/>
    <property type="match status" value="1"/>
</dbReference>
<dbReference type="SUPFAM" id="SSF88659">
    <property type="entry name" value="Sigma3 and sigma4 domains of RNA polymerase sigma factors"/>
    <property type="match status" value="1"/>
</dbReference>
<feature type="DNA-binding region" description="H-T-H motif" evidence="7">
    <location>
        <begin position="255"/>
        <end position="274"/>
    </location>
</feature>
<dbReference type="GO" id="GO:0005737">
    <property type="term" value="C:cytoplasm"/>
    <property type="evidence" value="ECO:0007669"/>
    <property type="project" value="UniProtKB-SubCell"/>
</dbReference>
<dbReference type="PATRIC" id="fig|45056.6.peg.1855"/>
<dbReference type="GO" id="GO:0006352">
    <property type="term" value="P:DNA-templated transcription initiation"/>
    <property type="evidence" value="ECO:0007669"/>
    <property type="project" value="UniProtKB-UniRule"/>
</dbReference>
<dbReference type="GO" id="GO:0016987">
    <property type="term" value="F:sigma factor activity"/>
    <property type="evidence" value="ECO:0007669"/>
    <property type="project" value="UniProtKB-UniRule"/>
</dbReference>
<dbReference type="CDD" id="cd06171">
    <property type="entry name" value="Sigma70_r4"/>
    <property type="match status" value="1"/>
</dbReference>
<keyword evidence="1 7" id="KW-0963">Cytoplasm</keyword>